<evidence type="ECO:0000259" key="1">
    <source>
        <dbReference type="Pfam" id="PF10307"/>
    </source>
</evidence>
<dbReference type="SUPFAM" id="SSF56784">
    <property type="entry name" value="HAD-like"/>
    <property type="match status" value="1"/>
</dbReference>
<name>A0A8D9C9U9_9VIRU</name>
<protein>
    <submittedName>
        <fullName evidence="2">Putative Pnkp1</fullName>
    </submittedName>
</protein>
<dbReference type="Pfam" id="PF10307">
    <property type="entry name" value="HAD_SAK_1"/>
    <property type="match status" value="1"/>
</dbReference>
<gene>
    <name evidence="2" type="ORF">SLAVMIC_00334</name>
</gene>
<sequence length="180" mass="21180">MKQLIIFDLDATLVNTQLPEEGKKIWLEKTGEPWNFRGWWGRAESLDLNVFEHPRNEWVYEQYLKSLELEDAKRITLTGRIHGLLDKVEDLLHHNGITEMDGIFCNGCLDGKVTRTEWFKLKVLGNFIKEHGDTLERVVMYDDREAHFGYFKKWAVETQKRTGIKVVMDKIVDGRGHYEL</sequence>
<organism evidence="2">
    <name type="scientific">uncultured marine phage</name>
    <dbReference type="NCBI Taxonomy" id="707152"/>
    <lineage>
        <taxon>Viruses</taxon>
        <taxon>environmental samples</taxon>
    </lineage>
</organism>
<dbReference type="InterPro" id="IPR018812">
    <property type="entry name" value="SAK_HAD"/>
</dbReference>
<dbReference type="EMBL" id="OU342829">
    <property type="protein sequence ID" value="CAG7580275.1"/>
    <property type="molecule type" value="Genomic_DNA"/>
</dbReference>
<evidence type="ECO:0000313" key="2">
    <source>
        <dbReference type="EMBL" id="CAG7580275.1"/>
    </source>
</evidence>
<reference evidence="2" key="1">
    <citation type="submission" date="2021-06" db="EMBL/GenBank/DDBJ databases">
        <authorList>
            <person name="Gannon L."/>
            <person name="Redgwell R T."/>
            <person name="Michniewski S."/>
            <person name="Harrison D C."/>
            <person name="Millard A."/>
        </authorList>
    </citation>
    <scope>NUCLEOTIDE SEQUENCE</scope>
</reference>
<feature type="domain" description="Swiss Army Knife RNA repair protein HAD" evidence="1">
    <location>
        <begin position="56"/>
        <end position="162"/>
    </location>
</feature>
<dbReference type="InterPro" id="IPR036412">
    <property type="entry name" value="HAD-like_sf"/>
</dbReference>
<proteinExistence type="predicted"/>
<accession>A0A8D9C9U9</accession>